<keyword evidence="2" id="KW-1185">Reference proteome</keyword>
<name>A0A552U9B2_9SPHN</name>
<dbReference type="EMBL" id="VJWA01000002">
    <property type="protein sequence ID" value="TRW14801.1"/>
    <property type="molecule type" value="Genomic_DNA"/>
</dbReference>
<dbReference type="AlphaFoldDB" id="A0A552U9B2"/>
<evidence type="ECO:0000313" key="1">
    <source>
        <dbReference type="EMBL" id="TRW14801.1"/>
    </source>
</evidence>
<dbReference type="RefSeq" id="WP_144334971.1">
    <property type="nucleotide sequence ID" value="NZ_VJWA01000002.1"/>
</dbReference>
<protein>
    <submittedName>
        <fullName evidence="1">Uncharacterized protein</fullName>
    </submittedName>
</protein>
<proteinExistence type="predicted"/>
<gene>
    <name evidence="1" type="ORF">FMM06_14070</name>
</gene>
<comment type="caution">
    <text evidence="1">The sequence shown here is derived from an EMBL/GenBank/DDBJ whole genome shotgun (WGS) entry which is preliminary data.</text>
</comment>
<organism evidence="1 2">
    <name type="scientific">Glacieibacterium frigidum</name>
    <dbReference type="NCBI Taxonomy" id="2593303"/>
    <lineage>
        <taxon>Bacteria</taxon>
        <taxon>Pseudomonadati</taxon>
        <taxon>Pseudomonadota</taxon>
        <taxon>Alphaproteobacteria</taxon>
        <taxon>Sphingomonadales</taxon>
        <taxon>Sphingosinicellaceae</taxon>
        <taxon>Glacieibacterium</taxon>
    </lineage>
</organism>
<evidence type="ECO:0000313" key="2">
    <source>
        <dbReference type="Proteomes" id="UP000317894"/>
    </source>
</evidence>
<sequence>MSEDIILTAFANAVGLSEYDMIEMLKCIRVLDDDRVPSTNDIRLVVVDDLEFAITNSHKIVEDVNTVIAAGVNIELGDKSYLERAYKLGELRERIDLLPDSSLIAIWSFRQGFEGGRSFERVNKSLEY</sequence>
<accession>A0A552U9B2</accession>
<dbReference type="Proteomes" id="UP000317894">
    <property type="component" value="Unassembled WGS sequence"/>
</dbReference>
<reference evidence="1 2" key="1">
    <citation type="submission" date="2019-07" db="EMBL/GenBank/DDBJ databases">
        <title>Novel species isolated from glacier.</title>
        <authorList>
            <person name="Liu Q."/>
            <person name="Xin Y.-H."/>
        </authorList>
    </citation>
    <scope>NUCLEOTIDE SEQUENCE [LARGE SCALE GENOMIC DNA]</scope>
    <source>
        <strain evidence="1 2">LB1R16</strain>
    </source>
</reference>